<evidence type="ECO:0000256" key="13">
    <source>
        <dbReference type="ARBA" id="ARBA00039269"/>
    </source>
</evidence>
<dbReference type="PROSITE" id="PS50859">
    <property type="entry name" value="LONGIN"/>
    <property type="match status" value="1"/>
</dbReference>
<dbReference type="PRINTS" id="PR00219">
    <property type="entry name" value="SYNAPTOBREVN"/>
</dbReference>
<accession>A0A6P5AS10</accession>
<dbReference type="SMART" id="SM01270">
    <property type="entry name" value="Longin"/>
    <property type="match status" value="1"/>
</dbReference>
<dbReference type="InterPro" id="IPR001388">
    <property type="entry name" value="Synaptobrevin-like"/>
</dbReference>
<evidence type="ECO:0000256" key="3">
    <source>
        <dbReference type="ARBA" id="ARBA00022448"/>
    </source>
</evidence>
<organism evidence="20 21">
    <name type="scientific">Branchiostoma belcheri</name>
    <name type="common">Amphioxus</name>
    <dbReference type="NCBI Taxonomy" id="7741"/>
    <lineage>
        <taxon>Eukaryota</taxon>
        <taxon>Metazoa</taxon>
        <taxon>Chordata</taxon>
        <taxon>Cephalochordata</taxon>
        <taxon>Leptocardii</taxon>
        <taxon>Amphioxiformes</taxon>
        <taxon>Branchiostomatidae</taxon>
        <taxon>Branchiostoma</taxon>
    </lineage>
</organism>
<comment type="similarity">
    <text evidence="2">Belongs to the synaptobrevin family.</text>
</comment>
<dbReference type="AlphaFoldDB" id="A0A6P5AS10"/>
<dbReference type="PROSITE" id="PS50892">
    <property type="entry name" value="V_SNARE"/>
    <property type="match status" value="1"/>
</dbReference>
<dbReference type="SUPFAM" id="SSF58038">
    <property type="entry name" value="SNARE fusion complex"/>
    <property type="match status" value="1"/>
</dbReference>
<dbReference type="InterPro" id="IPR011012">
    <property type="entry name" value="Longin-like_dom_sf"/>
</dbReference>
<dbReference type="GeneID" id="109485536"/>
<feature type="compositionally biased region" description="Polar residues" evidence="16">
    <location>
        <begin position="227"/>
        <end position="240"/>
    </location>
</feature>
<feature type="transmembrane region" description="Helical" evidence="17">
    <location>
        <begin position="192"/>
        <end position="213"/>
    </location>
</feature>
<dbReference type="Proteomes" id="UP000515135">
    <property type="component" value="Unplaced"/>
</dbReference>
<evidence type="ECO:0000259" key="18">
    <source>
        <dbReference type="PROSITE" id="PS50859"/>
    </source>
</evidence>
<evidence type="ECO:0000256" key="1">
    <source>
        <dbReference type="ARBA" id="ARBA00004163"/>
    </source>
</evidence>
<dbReference type="Pfam" id="PF13774">
    <property type="entry name" value="Longin"/>
    <property type="match status" value="1"/>
</dbReference>
<dbReference type="PANTHER" id="PTHR21136">
    <property type="entry name" value="SNARE PROTEINS"/>
    <property type="match status" value="1"/>
</dbReference>
<dbReference type="FunFam" id="3.30.450.50:FF:000015">
    <property type="entry name" value="Synaptobrevin 2 isoform 1"/>
    <property type="match status" value="1"/>
</dbReference>
<evidence type="ECO:0000256" key="14">
    <source>
        <dbReference type="ARBA" id="ARBA00042194"/>
    </source>
</evidence>
<reference evidence="21" key="1">
    <citation type="submission" date="2025-08" db="UniProtKB">
        <authorList>
            <consortium name="RefSeq"/>
        </authorList>
    </citation>
    <scope>IDENTIFICATION</scope>
    <source>
        <tissue evidence="21">Gonad</tissue>
    </source>
</reference>
<dbReference type="GO" id="GO:0006887">
    <property type="term" value="P:exocytosis"/>
    <property type="evidence" value="ECO:0007669"/>
    <property type="project" value="TreeGrafter"/>
</dbReference>
<evidence type="ECO:0000256" key="7">
    <source>
        <dbReference type="ARBA" id="ARBA00023136"/>
    </source>
</evidence>
<keyword evidence="20" id="KW-1185">Reference proteome</keyword>
<dbReference type="Gene3D" id="3.30.450.50">
    <property type="entry name" value="Longin domain"/>
    <property type="match status" value="1"/>
</dbReference>
<evidence type="ECO:0000256" key="4">
    <source>
        <dbReference type="ARBA" id="ARBA00022692"/>
    </source>
</evidence>
<proteinExistence type="inferred from homology"/>
<keyword evidence="5" id="KW-0653">Protein transport</keyword>
<dbReference type="CDD" id="cd14824">
    <property type="entry name" value="Longin"/>
    <property type="match status" value="1"/>
</dbReference>
<dbReference type="OrthoDB" id="248747at2759"/>
<dbReference type="GO" id="GO:0030658">
    <property type="term" value="C:transport vesicle membrane"/>
    <property type="evidence" value="ECO:0007669"/>
    <property type="project" value="UniProtKB-SubCell"/>
</dbReference>
<keyword evidence="3" id="KW-0813">Transport</keyword>
<name>A0A6P5AS10_BRABE</name>
<dbReference type="GO" id="GO:0000149">
    <property type="term" value="F:SNARE binding"/>
    <property type="evidence" value="ECO:0007669"/>
    <property type="project" value="TreeGrafter"/>
</dbReference>
<keyword evidence="7 17" id="KW-0472">Membrane</keyword>
<dbReference type="Gene3D" id="1.20.5.110">
    <property type="match status" value="1"/>
</dbReference>
<gene>
    <name evidence="21" type="primary">LOC109485536</name>
</gene>
<evidence type="ECO:0000256" key="10">
    <source>
        <dbReference type="ARBA" id="ARBA00037845"/>
    </source>
</evidence>
<dbReference type="InterPro" id="IPR051097">
    <property type="entry name" value="Synaptobrevin-like_transport"/>
</dbReference>
<evidence type="ECO:0000256" key="11">
    <source>
        <dbReference type="ARBA" id="ARBA00037863"/>
    </source>
</evidence>
<evidence type="ECO:0000256" key="6">
    <source>
        <dbReference type="ARBA" id="ARBA00022989"/>
    </source>
</evidence>
<comment type="subcellular location">
    <subcellularLocation>
        <location evidence="12">Cytoplasmic vesicle</location>
        <location evidence="12">Phagosome membrane</location>
        <topology evidence="12">Single-pass type IV membrane protein</topology>
    </subcellularLocation>
    <subcellularLocation>
        <location evidence="9">Cytoplasmic vesicle</location>
        <location evidence="9">Secretory vesicle membrane</location>
        <topology evidence="9">Single-pass type IV membrane protein</topology>
    </subcellularLocation>
    <subcellularLocation>
        <location evidence="1">Endoplasmic reticulum membrane</location>
        <topology evidence="1">Single-pass type IV membrane protein</topology>
    </subcellularLocation>
    <subcellularLocation>
        <location evidence="8">Golgi apparatus</location>
        <location evidence="8">trans-Golgi network membrane</location>
        <topology evidence="8">Single-pass type IV membrane protein</topology>
    </subcellularLocation>
    <subcellularLocation>
        <location evidence="10">Late endosome membrane</location>
        <topology evidence="10">Single-pass type IV membrane protein</topology>
    </subcellularLocation>
    <subcellularLocation>
        <location evidence="11">Lysosome membrane</location>
        <topology evidence="11">Single-pass type IV membrane protein</topology>
    </subcellularLocation>
</comment>
<evidence type="ECO:0000256" key="9">
    <source>
        <dbReference type="ARBA" id="ARBA00037803"/>
    </source>
</evidence>
<protein>
    <recommendedName>
        <fullName evidence="13">Vesicle-associated membrane protein 7</fullName>
    </recommendedName>
    <alternativeName>
        <fullName evidence="14">Synaptobrevin-like protein 1</fullName>
    </alternativeName>
</protein>
<dbReference type="CDD" id="cd15868">
    <property type="entry name" value="R-SNARE_VAMP8"/>
    <property type="match status" value="1"/>
</dbReference>
<dbReference type="PROSITE" id="PS00417">
    <property type="entry name" value="SYNAPTOBREVIN"/>
    <property type="match status" value="1"/>
</dbReference>
<dbReference type="FunFam" id="1.20.5.110:FF:000004">
    <property type="entry name" value="Vesicle-associated membrane protein 7"/>
    <property type="match status" value="1"/>
</dbReference>
<keyword evidence="15" id="KW-0175">Coiled coil</keyword>
<dbReference type="PANTHER" id="PTHR21136:SF168">
    <property type="entry name" value="VESICLE-ASSOCIATED MEMBRANE PROTEIN 9"/>
    <property type="match status" value="1"/>
</dbReference>
<dbReference type="GO" id="GO:0015031">
    <property type="term" value="P:protein transport"/>
    <property type="evidence" value="ECO:0007669"/>
    <property type="project" value="UniProtKB-KW"/>
</dbReference>
<dbReference type="InterPro" id="IPR042855">
    <property type="entry name" value="V_SNARE_CC"/>
</dbReference>
<feature type="domain" description="V-SNARE coiled-coil homology" evidence="19">
    <location>
        <begin position="128"/>
        <end position="188"/>
    </location>
</feature>
<evidence type="ECO:0000256" key="15">
    <source>
        <dbReference type="PROSITE-ProRule" id="PRU00290"/>
    </source>
</evidence>
<evidence type="ECO:0000256" key="12">
    <source>
        <dbReference type="ARBA" id="ARBA00037875"/>
    </source>
</evidence>
<dbReference type="GO" id="GO:0030670">
    <property type="term" value="C:phagocytic vesicle membrane"/>
    <property type="evidence" value="ECO:0007669"/>
    <property type="project" value="UniProtKB-SubCell"/>
</dbReference>
<evidence type="ECO:0000313" key="21">
    <source>
        <dbReference type="RefSeq" id="XP_019644786.1"/>
    </source>
</evidence>
<feature type="region of interest" description="Disordered" evidence="16">
    <location>
        <begin position="223"/>
        <end position="246"/>
    </location>
</feature>
<evidence type="ECO:0000256" key="2">
    <source>
        <dbReference type="ARBA" id="ARBA00008025"/>
    </source>
</evidence>
<keyword evidence="6 17" id="KW-1133">Transmembrane helix</keyword>
<dbReference type="GO" id="GO:0031201">
    <property type="term" value="C:SNARE complex"/>
    <property type="evidence" value="ECO:0007669"/>
    <property type="project" value="TreeGrafter"/>
</dbReference>
<dbReference type="GO" id="GO:0031902">
    <property type="term" value="C:late endosome membrane"/>
    <property type="evidence" value="ECO:0007669"/>
    <property type="project" value="UniProtKB-SubCell"/>
</dbReference>
<evidence type="ECO:0000259" key="19">
    <source>
        <dbReference type="PROSITE" id="PS50892"/>
    </source>
</evidence>
<dbReference type="GO" id="GO:0005484">
    <property type="term" value="F:SNAP receptor activity"/>
    <property type="evidence" value="ECO:0007669"/>
    <property type="project" value="TreeGrafter"/>
</dbReference>
<dbReference type="GO" id="GO:0005789">
    <property type="term" value="C:endoplasmic reticulum membrane"/>
    <property type="evidence" value="ECO:0007669"/>
    <property type="project" value="UniProtKB-SubCell"/>
</dbReference>
<dbReference type="SUPFAM" id="SSF64356">
    <property type="entry name" value="SNARE-like"/>
    <property type="match status" value="1"/>
</dbReference>
<dbReference type="KEGG" id="bbel:109485536"/>
<dbReference type="InterPro" id="IPR010908">
    <property type="entry name" value="Longin_dom"/>
</dbReference>
<dbReference type="RefSeq" id="XP_019644786.1">
    <property type="nucleotide sequence ID" value="XM_019789227.1"/>
</dbReference>
<evidence type="ECO:0000256" key="17">
    <source>
        <dbReference type="SAM" id="Phobius"/>
    </source>
</evidence>
<keyword evidence="4 17" id="KW-0812">Transmembrane</keyword>
<feature type="domain" description="Longin" evidence="18">
    <location>
        <begin position="3"/>
        <end position="112"/>
    </location>
</feature>
<evidence type="ECO:0000256" key="8">
    <source>
        <dbReference type="ARBA" id="ARBA00037801"/>
    </source>
</evidence>
<sequence length="246" mass="27099">MAILYSCVSYGTMVLADSTAASGNFRDIMSNVLSKIPTRNNTKTTYTVENYKIHVVVENGIIYMCAADASFDTKRPFAFLQDIKQRFMSGSLASRAITAAPFELNRDFQPILAEKMEQFSKPGAGGDQLSMLQSQVDEVKGVMSDNIEKVLARGDRLDNLMEKTDELEASADTFKKTARRVKKKYFWKNAKMMICLSVVVLVVLIILTLIILFSTGVIKTGGGGGDSTPTVSPPVTQQSAKFRHLT</sequence>
<dbReference type="Pfam" id="PF00957">
    <property type="entry name" value="Synaptobrevin"/>
    <property type="match status" value="1"/>
</dbReference>
<dbReference type="GO" id="GO:0005765">
    <property type="term" value="C:lysosomal membrane"/>
    <property type="evidence" value="ECO:0007669"/>
    <property type="project" value="UniProtKB-SubCell"/>
</dbReference>
<evidence type="ECO:0000313" key="20">
    <source>
        <dbReference type="Proteomes" id="UP000515135"/>
    </source>
</evidence>
<evidence type="ECO:0000256" key="16">
    <source>
        <dbReference type="SAM" id="MobiDB-lite"/>
    </source>
</evidence>
<dbReference type="GO" id="GO:0006906">
    <property type="term" value="P:vesicle fusion"/>
    <property type="evidence" value="ECO:0007669"/>
    <property type="project" value="TreeGrafter"/>
</dbReference>
<evidence type="ECO:0000256" key="5">
    <source>
        <dbReference type="ARBA" id="ARBA00022927"/>
    </source>
</evidence>
<dbReference type="GO" id="GO:0005794">
    <property type="term" value="C:Golgi apparatus"/>
    <property type="evidence" value="ECO:0007669"/>
    <property type="project" value="UniProtKB-SubCell"/>
</dbReference>